<dbReference type="GO" id="GO:0022857">
    <property type="term" value="F:transmembrane transporter activity"/>
    <property type="evidence" value="ECO:0007669"/>
    <property type="project" value="InterPro"/>
</dbReference>
<feature type="transmembrane region" description="Helical" evidence="4">
    <location>
        <begin position="323"/>
        <end position="341"/>
    </location>
</feature>
<dbReference type="RefSeq" id="XP_046070999.1">
    <property type="nucleotide sequence ID" value="XM_046220499.1"/>
</dbReference>
<dbReference type="GO" id="GO:0016020">
    <property type="term" value="C:membrane"/>
    <property type="evidence" value="ECO:0007669"/>
    <property type="project" value="UniProtKB-SubCell"/>
</dbReference>
<feature type="transmembrane region" description="Helical" evidence="4">
    <location>
        <begin position="410"/>
        <end position="431"/>
    </location>
</feature>
<dbReference type="PANTHER" id="PTHR11360:SF319">
    <property type="entry name" value="MAJOR FACILITATOR SUPERFAMILY (MFS) PROFILE DOMAIN-CONTAINING PROTEIN"/>
    <property type="match status" value="1"/>
</dbReference>
<accession>A0AAD4KP17</accession>
<organism evidence="6 7">
    <name type="scientific">Talaromyces proteolyticus</name>
    <dbReference type="NCBI Taxonomy" id="1131652"/>
    <lineage>
        <taxon>Eukaryota</taxon>
        <taxon>Fungi</taxon>
        <taxon>Dikarya</taxon>
        <taxon>Ascomycota</taxon>
        <taxon>Pezizomycotina</taxon>
        <taxon>Eurotiomycetes</taxon>
        <taxon>Eurotiomycetidae</taxon>
        <taxon>Eurotiales</taxon>
        <taxon>Trichocomaceae</taxon>
        <taxon>Talaromyces</taxon>
        <taxon>Talaromyces sect. Bacilispori</taxon>
    </lineage>
</organism>
<dbReference type="PANTHER" id="PTHR11360">
    <property type="entry name" value="MONOCARBOXYLATE TRANSPORTER"/>
    <property type="match status" value="1"/>
</dbReference>
<dbReference type="GeneID" id="70250786"/>
<evidence type="ECO:0000259" key="5">
    <source>
        <dbReference type="PROSITE" id="PS50850"/>
    </source>
</evidence>
<feature type="transmembrane region" description="Helical" evidence="4">
    <location>
        <begin position="258"/>
        <end position="280"/>
    </location>
</feature>
<feature type="transmembrane region" description="Helical" evidence="4">
    <location>
        <begin position="184"/>
        <end position="204"/>
    </location>
</feature>
<sequence>MADSEIHSKTSPSELLQDERPIVDDSDLGQEAKIPLAHAEDENFDDDTVPDGGLEAWLVVAGSFCIFFSCLGFSNSFGPLADYYMTHQLLGKSADDVAWIGSLSAFLQFFSGMVGGPLFDRFGAKILRPSAVLYIVAMMLLSLCKTYWQIMLCQAVFMGPLMGLLQFPSMAALSQYFDKKRAAAIGVAVSGSSVGGIVIPMALSKMLNSTNLGFGWSIRVIGFLILPLLGFASFVVKARLRPRARSFWISAAFKDMRLIILTVSMFFTFMGMFMPLFFVPTYATLRGMNPTLSGYLSAILNASSTFGRIIPGIMADRVGKLNVYAAGAIATGVVTFCMNEARSNAALIVYSIVFGFTSGTIISGASVAFTVCAPDPRDVGTYAGMGMAIGALGGLIGPPLDGVLVDDYGGFFQAAMYAGAVCLFGGVVAFLGKHWTPQGLWGKA</sequence>
<dbReference type="Proteomes" id="UP001201262">
    <property type="component" value="Unassembled WGS sequence"/>
</dbReference>
<dbReference type="InterPro" id="IPR036259">
    <property type="entry name" value="MFS_trans_sf"/>
</dbReference>
<dbReference type="EMBL" id="JAJTJA010000007">
    <property type="protein sequence ID" value="KAH8696061.1"/>
    <property type="molecule type" value="Genomic_DNA"/>
</dbReference>
<feature type="transmembrane region" description="Helical" evidence="4">
    <location>
        <begin position="97"/>
        <end position="119"/>
    </location>
</feature>
<proteinExistence type="inferred from homology"/>
<comment type="caution">
    <text evidence="6">The sequence shown here is derived from an EMBL/GenBank/DDBJ whole genome shotgun (WGS) entry which is preliminary data.</text>
</comment>
<protein>
    <submittedName>
        <fullName evidence="6">Major facilitator superfamily domain-containing protein</fullName>
    </submittedName>
</protein>
<evidence type="ECO:0000256" key="2">
    <source>
        <dbReference type="ARBA" id="ARBA00006727"/>
    </source>
</evidence>
<dbReference type="PROSITE" id="PS50850">
    <property type="entry name" value="MFS"/>
    <property type="match status" value="1"/>
</dbReference>
<feature type="transmembrane region" description="Helical" evidence="4">
    <location>
        <begin position="216"/>
        <end position="237"/>
    </location>
</feature>
<feature type="transmembrane region" description="Helical" evidence="4">
    <location>
        <begin position="379"/>
        <end position="398"/>
    </location>
</feature>
<gene>
    <name evidence="6" type="ORF">BGW36DRAFT_428085</name>
</gene>
<dbReference type="InterPro" id="IPR050327">
    <property type="entry name" value="Proton-linked_MCT"/>
</dbReference>
<dbReference type="AlphaFoldDB" id="A0AAD4KP17"/>
<name>A0AAD4KP17_9EURO</name>
<evidence type="ECO:0000313" key="6">
    <source>
        <dbReference type="EMBL" id="KAH8696061.1"/>
    </source>
</evidence>
<keyword evidence="4" id="KW-0812">Transmembrane</keyword>
<feature type="transmembrane region" description="Helical" evidence="4">
    <location>
        <begin position="156"/>
        <end position="177"/>
    </location>
</feature>
<evidence type="ECO:0000256" key="4">
    <source>
        <dbReference type="SAM" id="Phobius"/>
    </source>
</evidence>
<feature type="transmembrane region" description="Helical" evidence="4">
    <location>
        <begin position="56"/>
        <end position="77"/>
    </location>
</feature>
<evidence type="ECO:0000256" key="1">
    <source>
        <dbReference type="ARBA" id="ARBA00004141"/>
    </source>
</evidence>
<dbReference type="InterPro" id="IPR011701">
    <property type="entry name" value="MFS"/>
</dbReference>
<evidence type="ECO:0000256" key="3">
    <source>
        <dbReference type="SAM" id="MobiDB-lite"/>
    </source>
</evidence>
<feature type="transmembrane region" description="Helical" evidence="4">
    <location>
        <begin position="131"/>
        <end position="150"/>
    </location>
</feature>
<reference evidence="6" key="1">
    <citation type="submission" date="2021-12" db="EMBL/GenBank/DDBJ databases">
        <title>Convergent genome expansion in fungi linked to evolution of root-endophyte symbiosis.</title>
        <authorList>
            <consortium name="DOE Joint Genome Institute"/>
            <person name="Ke Y.-H."/>
            <person name="Bonito G."/>
            <person name="Liao H.-L."/>
            <person name="Looney B."/>
            <person name="Rojas-Flechas A."/>
            <person name="Nash J."/>
            <person name="Hameed K."/>
            <person name="Schadt C."/>
            <person name="Martin F."/>
            <person name="Crous P.W."/>
            <person name="Miettinen O."/>
            <person name="Magnuson J.K."/>
            <person name="Labbe J."/>
            <person name="Jacobson D."/>
            <person name="Doktycz M.J."/>
            <person name="Veneault-Fourrey C."/>
            <person name="Kuo A."/>
            <person name="Mondo S."/>
            <person name="Calhoun S."/>
            <person name="Riley R."/>
            <person name="Ohm R."/>
            <person name="LaButti K."/>
            <person name="Andreopoulos B."/>
            <person name="Pangilinan J."/>
            <person name="Nolan M."/>
            <person name="Tritt A."/>
            <person name="Clum A."/>
            <person name="Lipzen A."/>
            <person name="Daum C."/>
            <person name="Barry K."/>
            <person name="Grigoriev I.V."/>
            <person name="Vilgalys R."/>
        </authorList>
    </citation>
    <scope>NUCLEOTIDE SEQUENCE</scope>
    <source>
        <strain evidence="6">PMI_201</strain>
    </source>
</reference>
<dbReference type="SUPFAM" id="SSF103473">
    <property type="entry name" value="MFS general substrate transporter"/>
    <property type="match status" value="1"/>
</dbReference>
<dbReference type="CDD" id="cd17352">
    <property type="entry name" value="MFS_MCT_SLC16"/>
    <property type="match status" value="1"/>
</dbReference>
<keyword evidence="7" id="KW-1185">Reference proteome</keyword>
<dbReference type="Gene3D" id="1.20.1250.20">
    <property type="entry name" value="MFS general substrate transporter like domains"/>
    <property type="match status" value="2"/>
</dbReference>
<dbReference type="Pfam" id="PF07690">
    <property type="entry name" value="MFS_1"/>
    <property type="match status" value="1"/>
</dbReference>
<feature type="domain" description="Major facilitator superfamily (MFS) profile" evidence="5">
    <location>
        <begin position="257"/>
        <end position="444"/>
    </location>
</feature>
<feature type="transmembrane region" description="Helical" evidence="4">
    <location>
        <begin position="347"/>
        <end position="372"/>
    </location>
</feature>
<comment type="subcellular location">
    <subcellularLocation>
        <location evidence="1">Membrane</location>
        <topology evidence="1">Multi-pass membrane protein</topology>
    </subcellularLocation>
</comment>
<evidence type="ECO:0000313" key="7">
    <source>
        <dbReference type="Proteomes" id="UP001201262"/>
    </source>
</evidence>
<dbReference type="InterPro" id="IPR020846">
    <property type="entry name" value="MFS_dom"/>
</dbReference>
<feature type="region of interest" description="Disordered" evidence="3">
    <location>
        <begin position="1"/>
        <end position="22"/>
    </location>
</feature>
<keyword evidence="4" id="KW-1133">Transmembrane helix</keyword>
<keyword evidence="4" id="KW-0472">Membrane</keyword>
<comment type="similarity">
    <text evidence="2">Belongs to the major facilitator superfamily. Monocarboxylate porter (TC 2.A.1.13) family.</text>
</comment>